<reference evidence="8 9" key="1">
    <citation type="journal article" date="2009" name="Environ. Microbiol.">
        <title>Genome sequence of Desulfobacterium autotrophicum HRM2, a marine sulfate reducer oxidizing organic carbon completely to carbon dioxide.</title>
        <authorList>
            <person name="Strittmatter A.W."/>
            <person name="Liesegang H."/>
            <person name="Rabus R."/>
            <person name="Decker I."/>
            <person name="Amann J."/>
            <person name="Andres S."/>
            <person name="Henne A."/>
            <person name="Fricke W.F."/>
            <person name="Martinez-Arias R."/>
            <person name="Bartels D."/>
            <person name="Goesmann A."/>
            <person name="Krause L."/>
            <person name="Puehler A."/>
            <person name="Klenk H.P."/>
            <person name="Richter M."/>
            <person name="Schuler M."/>
            <person name="Gloeckner F.O."/>
            <person name="Meyerdierks A."/>
            <person name="Gottschalk G."/>
            <person name="Amann R."/>
        </authorList>
    </citation>
    <scope>NUCLEOTIDE SEQUENCE [LARGE SCALE GENOMIC DNA]</scope>
    <source>
        <strain evidence="9">ATCC 43914 / DSM 3382 / HRM2</strain>
    </source>
</reference>
<dbReference type="HAMAP" id="MF_00269">
    <property type="entry name" value="Tpx"/>
    <property type="match status" value="1"/>
</dbReference>
<comment type="similarity">
    <text evidence="6">Belongs to the peroxiredoxin family. Tpx subfamily.</text>
</comment>
<comment type="catalytic activity">
    <reaction evidence="6">
        <text>a hydroperoxide + [thioredoxin]-dithiol = an alcohol + [thioredoxin]-disulfide + H2O</text>
        <dbReference type="Rhea" id="RHEA:62620"/>
        <dbReference type="Rhea" id="RHEA-COMP:10698"/>
        <dbReference type="Rhea" id="RHEA-COMP:10700"/>
        <dbReference type="ChEBI" id="CHEBI:15377"/>
        <dbReference type="ChEBI" id="CHEBI:29950"/>
        <dbReference type="ChEBI" id="CHEBI:30879"/>
        <dbReference type="ChEBI" id="CHEBI:35924"/>
        <dbReference type="ChEBI" id="CHEBI:50058"/>
        <dbReference type="EC" id="1.11.1.24"/>
    </reaction>
</comment>
<feature type="active site" description="Cysteine sulfenic acid (-SOH) intermediate" evidence="6">
    <location>
        <position position="60"/>
    </location>
</feature>
<dbReference type="SUPFAM" id="SSF52833">
    <property type="entry name" value="Thioredoxin-like"/>
    <property type="match status" value="1"/>
</dbReference>
<evidence type="ECO:0000256" key="4">
    <source>
        <dbReference type="ARBA" id="ARBA00023157"/>
    </source>
</evidence>
<dbReference type="GO" id="GO:0008379">
    <property type="term" value="F:thioredoxin peroxidase activity"/>
    <property type="evidence" value="ECO:0007669"/>
    <property type="project" value="UniProtKB-UniRule"/>
</dbReference>
<keyword evidence="3 6" id="KW-0560">Oxidoreductase</keyword>
<dbReference type="PANTHER" id="PTHR43110">
    <property type="entry name" value="THIOL PEROXIDASE"/>
    <property type="match status" value="1"/>
</dbReference>
<evidence type="ECO:0000256" key="3">
    <source>
        <dbReference type="ARBA" id="ARBA00023002"/>
    </source>
</evidence>
<dbReference type="InterPro" id="IPR018219">
    <property type="entry name" value="Tpx_CS"/>
</dbReference>
<accession>C0QFQ1</accession>
<dbReference type="EMBL" id="CP001087">
    <property type="protein sequence ID" value="ACN15469.1"/>
    <property type="molecule type" value="Genomic_DNA"/>
</dbReference>
<dbReference type="PROSITE" id="PS01265">
    <property type="entry name" value="TPX"/>
    <property type="match status" value="1"/>
</dbReference>
<dbReference type="InterPro" id="IPR050455">
    <property type="entry name" value="Tpx_Peroxidase_subfamily"/>
</dbReference>
<evidence type="ECO:0000259" key="7">
    <source>
        <dbReference type="PROSITE" id="PS51352"/>
    </source>
</evidence>
<dbReference type="RefSeq" id="WP_015904237.1">
    <property type="nucleotide sequence ID" value="NC_012108.1"/>
</dbReference>
<dbReference type="InterPro" id="IPR013740">
    <property type="entry name" value="Redoxin"/>
</dbReference>
<evidence type="ECO:0000256" key="5">
    <source>
        <dbReference type="ARBA" id="ARBA00023284"/>
    </source>
</evidence>
<keyword evidence="1 6" id="KW-0575">Peroxidase</keyword>
<evidence type="ECO:0000256" key="6">
    <source>
        <dbReference type="HAMAP-Rule" id="MF_00269"/>
    </source>
</evidence>
<dbReference type="Pfam" id="PF08534">
    <property type="entry name" value="Redoxin"/>
    <property type="match status" value="1"/>
</dbReference>
<dbReference type="OrthoDB" id="9781543at2"/>
<dbReference type="InterPro" id="IPR002065">
    <property type="entry name" value="TPX"/>
</dbReference>
<keyword evidence="9" id="KW-1185">Reference proteome</keyword>
<dbReference type="HOGENOM" id="CLU_042529_12_2_7"/>
<comment type="subunit">
    <text evidence="6">Homodimer.</text>
</comment>
<sequence length="166" mass="17603">MAKTQLAGNNVILAGDFPGKGLPAKNFTAVLQDLSETTLDAFKGTKVVLNVFPSIDTDVCATSVRTFNQKASAIGNTKVVCLSFDLPFALKRFCGAEGIENVLTASLFRNPEFATDYGVLITDGPLKGLAARAVFVVDEAGKIIHAQLVDDITHEPDYDAALAALK</sequence>
<dbReference type="Gene3D" id="3.40.30.10">
    <property type="entry name" value="Glutaredoxin"/>
    <property type="match status" value="1"/>
</dbReference>
<dbReference type="PANTHER" id="PTHR43110:SF1">
    <property type="entry name" value="THIOL PEROXIDASE"/>
    <property type="match status" value="1"/>
</dbReference>
<dbReference type="InterPro" id="IPR036249">
    <property type="entry name" value="Thioredoxin-like_sf"/>
</dbReference>
<name>C0QFQ1_DESAH</name>
<keyword evidence="4 6" id="KW-1015">Disulfide bond</keyword>
<dbReference type="STRING" id="177437.HRM2_23740"/>
<dbReference type="eggNOG" id="COG2077">
    <property type="taxonomic scope" value="Bacteria"/>
</dbReference>
<dbReference type="Proteomes" id="UP000000442">
    <property type="component" value="Chromosome"/>
</dbReference>
<comment type="function">
    <text evidence="6">Thiol-specific peroxidase that catalyzes the reduction of hydrogen peroxide and organic hydroperoxides to water and alcohols, respectively. Plays a role in cell protection against oxidative stress by detoxifying peroxides.</text>
</comment>
<keyword evidence="5 6" id="KW-0676">Redox-active center</keyword>
<evidence type="ECO:0000256" key="2">
    <source>
        <dbReference type="ARBA" id="ARBA00022862"/>
    </source>
</evidence>
<feature type="domain" description="Thioredoxin" evidence="7">
    <location>
        <begin position="18"/>
        <end position="166"/>
    </location>
</feature>
<feature type="disulfide bond" description="Redox-active" evidence="6">
    <location>
        <begin position="60"/>
        <end position="94"/>
    </location>
</feature>
<evidence type="ECO:0000313" key="8">
    <source>
        <dbReference type="EMBL" id="ACN15469.1"/>
    </source>
</evidence>
<gene>
    <name evidence="8" type="primary">tpxA</name>
    <name evidence="6" type="synonym">tpx</name>
    <name evidence="8" type="ordered locus">HRM2_23740</name>
</gene>
<dbReference type="CDD" id="cd03014">
    <property type="entry name" value="PRX_Atyp2cys"/>
    <property type="match status" value="1"/>
</dbReference>
<protein>
    <recommendedName>
        <fullName evidence="6">Thiol peroxidase</fullName>
        <shortName evidence="6">Tpx</shortName>
        <ecNumber evidence="6">1.11.1.24</ecNumber>
    </recommendedName>
    <alternativeName>
        <fullName evidence="6">Peroxiredoxin tpx</fullName>
        <shortName evidence="6">Prx</shortName>
    </alternativeName>
    <alternativeName>
        <fullName evidence="6">Thioredoxin peroxidase</fullName>
    </alternativeName>
    <alternativeName>
        <fullName evidence="6">Thioredoxin-dependent peroxiredoxin</fullName>
    </alternativeName>
</protein>
<organism evidence="8 9">
    <name type="scientific">Desulforapulum autotrophicum (strain ATCC 43914 / DSM 3382 / VKM B-1955 / HRM2)</name>
    <name type="common">Desulfobacterium autotrophicum</name>
    <dbReference type="NCBI Taxonomy" id="177437"/>
    <lineage>
        <taxon>Bacteria</taxon>
        <taxon>Pseudomonadati</taxon>
        <taxon>Thermodesulfobacteriota</taxon>
        <taxon>Desulfobacteria</taxon>
        <taxon>Desulfobacterales</taxon>
        <taxon>Desulfobacteraceae</taxon>
        <taxon>Desulforapulum</taxon>
    </lineage>
</organism>
<dbReference type="KEGG" id="dat:HRM2_23740"/>
<keyword evidence="2 6" id="KW-0049">Antioxidant</keyword>
<comment type="miscellaneous">
    <text evidence="6">The active site is a conserved redox-active cysteine residue, the peroxidatic cysteine (C(P)), which makes the nucleophilic attack on the peroxide substrate. The peroxide oxidizes the C(P)-SH to cysteine sulfenic acid (C(P)-SOH), which then reacts with another cysteine residue, the resolving cysteine (C(R)), to form a disulfide bridge. The disulfide is subsequently reduced by an appropriate electron donor to complete the catalytic cycle. In this atypical 2-Cys peroxiredoxin, C(R) is present in the same subunit to form an intramolecular disulfide. The disulfide is subsequently reduced by thioredoxin.</text>
</comment>
<evidence type="ECO:0000313" key="9">
    <source>
        <dbReference type="Proteomes" id="UP000000442"/>
    </source>
</evidence>
<evidence type="ECO:0000256" key="1">
    <source>
        <dbReference type="ARBA" id="ARBA00022559"/>
    </source>
</evidence>
<dbReference type="InterPro" id="IPR013766">
    <property type="entry name" value="Thioredoxin_domain"/>
</dbReference>
<dbReference type="EC" id="1.11.1.24" evidence="6"/>
<dbReference type="AlphaFoldDB" id="C0QFQ1"/>
<dbReference type="PROSITE" id="PS51352">
    <property type="entry name" value="THIOREDOXIN_2"/>
    <property type="match status" value="1"/>
</dbReference>
<proteinExistence type="inferred from homology"/>
<dbReference type="NCBIfam" id="NF001808">
    <property type="entry name" value="PRK00522.1"/>
    <property type="match status" value="1"/>
</dbReference>